<dbReference type="InterPro" id="IPR011044">
    <property type="entry name" value="Quino_amine_DH_bsu"/>
</dbReference>
<dbReference type="EMBL" id="JAWDGP010007771">
    <property type="protein sequence ID" value="KAK3705428.1"/>
    <property type="molecule type" value="Genomic_DNA"/>
</dbReference>
<dbReference type="SUPFAM" id="SSF50969">
    <property type="entry name" value="YVTN repeat-like/Quinoprotein amine dehydrogenase"/>
    <property type="match status" value="1"/>
</dbReference>
<proteinExistence type="predicted"/>
<comment type="caution">
    <text evidence="2">The sequence shown here is derived from an EMBL/GenBank/DDBJ whole genome shotgun (WGS) entry which is preliminary data.</text>
</comment>
<dbReference type="Gene3D" id="1.20.5.340">
    <property type="match status" value="1"/>
</dbReference>
<evidence type="ECO:0000256" key="1">
    <source>
        <dbReference type="SAM" id="Coils"/>
    </source>
</evidence>
<name>A0AAE1CL92_9GAST</name>
<evidence type="ECO:0000313" key="2">
    <source>
        <dbReference type="EMBL" id="KAK3705428.1"/>
    </source>
</evidence>
<keyword evidence="1" id="KW-0175">Coiled coil</keyword>
<organism evidence="2 3">
    <name type="scientific">Elysia crispata</name>
    <name type="common">lettuce slug</name>
    <dbReference type="NCBI Taxonomy" id="231223"/>
    <lineage>
        <taxon>Eukaryota</taxon>
        <taxon>Metazoa</taxon>
        <taxon>Spiralia</taxon>
        <taxon>Lophotrochozoa</taxon>
        <taxon>Mollusca</taxon>
        <taxon>Gastropoda</taxon>
        <taxon>Heterobranchia</taxon>
        <taxon>Euthyneura</taxon>
        <taxon>Panpulmonata</taxon>
        <taxon>Sacoglossa</taxon>
        <taxon>Placobranchoidea</taxon>
        <taxon>Plakobranchidae</taxon>
        <taxon>Elysia</taxon>
    </lineage>
</organism>
<protein>
    <submittedName>
        <fullName evidence="2">Uncharacterized protein</fullName>
    </submittedName>
</protein>
<feature type="coiled-coil region" evidence="1">
    <location>
        <begin position="67"/>
        <end position="161"/>
    </location>
</feature>
<dbReference type="Proteomes" id="UP001283361">
    <property type="component" value="Unassembled WGS sequence"/>
</dbReference>
<sequence>MAEGYDAMRCSYLDDLAEKCIGSIRKYAAEVKETVRNEEISAEESDKAVREAIMFFSQSCPGVPGKVASTQKGIADLNNELAGAQKEIANLNNKLADFQKEIANLNNKLADTQKDIANIQNEVENNKRQMEKERSKHSTQMKKLGKEIKETKQENALAIQSSKKSLAFLRSTIRKKAESTQPNDGAKELSSHPLIEIPGPSKECVKVDLRLEKNCRLKDPLKAASITDCVAFSEDSFLLAEHTDKESRIGLYNLEGKEIKSWVLEKKTKKTKVAVLHAGNDFIVSKGDRIDRHKFDSLEQPSTIHKSDKFDIYAIAALSSTNFAAAVQNCIHLMDTGGTVYKTIHMQAPAIDMCATTDDKLIIHQAGGLCEVDIHDKGTVLKEVPQIKSISSVSGFSNGSFFVCDSKEKALYLLGPDIKTIQNVWLVPEWFKEKDELKRVSVYGNKCVCVTKFCYMLVFEIIKTAFP</sequence>
<gene>
    <name evidence="2" type="ORF">RRG08_034006</name>
</gene>
<accession>A0AAE1CL92</accession>
<keyword evidence="3" id="KW-1185">Reference proteome</keyword>
<evidence type="ECO:0000313" key="3">
    <source>
        <dbReference type="Proteomes" id="UP001283361"/>
    </source>
</evidence>
<reference evidence="2" key="1">
    <citation type="journal article" date="2023" name="G3 (Bethesda)">
        <title>A reference genome for the long-term kleptoplast-retaining sea slug Elysia crispata morphotype clarki.</title>
        <authorList>
            <person name="Eastman K.E."/>
            <person name="Pendleton A.L."/>
            <person name="Shaikh M.A."/>
            <person name="Suttiyut T."/>
            <person name="Ogas R."/>
            <person name="Tomko P."/>
            <person name="Gavelis G."/>
            <person name="Widhalm J.R."/>
            <person name="Wisecaver J.H."/>
        </authorList>
    </citation>
    <scope>NUCLEOTIDE SEQUENCE</scope>
    <source>
        <strain evidence="2">ECLA1</strain>
    </source>
</reference>
<dbReference type="AlphaFoldDB" id="A0AAE1CL92"/>